<evidence type="ECO:0000313" key="7">
    <source>
        <dbReference type="EMBL" id="MBB6099602.1"/>
    </source>
</evidence>
<dbReference type="PANTHER" id="PTHR30474">
    <property type="entry name" value="CELL CYCLE PROTEIN"/>
    <property type="match status" value="1"/>
</dbReference>
<feature type="transmembrane region" description="Helical" evidence="6">
    <location>
        <begin position="99"/>
        <end position="118"/>
    </location>
</feature>
<dbReference type="Proteomes" id="UP000569951">
    <property type="component" value="Unassembled WGS sequence"/>
</dbReference>
<name>A0A841I6T6_9DEIO</name>
<reference evidence="7 8" key="1">
    <citation type="submission" date="2020-08" db="EMBL/GenBank/DDBJ databases">
        <title>Genomic Encyclopedia of Type Strains, Phase IV (KMG-IV): sequencing the most valuable type-strain genomes for metagenomic binning, comparative biology and taxonomic classification.</title>
        <authorList>
            <person name="Goeker M."/>
        </authorList>
    </citation>
    <scope>NUCLEOTIDE SEQUENCE [LARGE SCALE GENOMIC DNA]</scope>
    <source>
        <strain evidence="7 8">DSM 21458</strain>
    </source>
</reference>
<comment type="subcellular location">
    <subcellularLocation>
        <location evidence="1">Membrane</location>
        <topology evidence="1">Multi-pass membrane protein</topology>
    </subcellularLocation>
</comment>
<evidence type="ECO:0000256" key="3">
    <source>
        <dbReference type="ARBA" id="ARBA00022960"/>
    </source>
</evidence>
<dbReference type="GO" id="GO:0051301">
    <property type="term" value="P:cell division"/>
    <property type="evidence" value="ECO:0007669"/>
    <property type="project" value="InterPro"/>
</dbReference>
<protein>
    <submittedName>
        <fullName evidence="7">Rod shape determining protein RodA</fullName>
    </submittedName>
</protein>
<feature type="transmembrane region" description="Helical" evidence="6">
    <location>
        <begin position="36"/>
        <end position="53"/>
    </location>
</feature>
<accession>A0A841I6T6</accession>
<keyword evidence="3" id="KW-0133">Cell shape</keyword>
<dbReference type="InterPro" id="IPR001182">
    <property type="entry name" value="FtsW/RodA"/>
</dbReference>
<proteinExistence type="predicted"/>
<gene>
    <name evidence="7" type="ORF">HNR42_003055</name>
</gene>
<organism evidence="7 8">
    <name type="scientific">Deinobacterium chartae</name>
    <dbReference type="NCBI Taxonomy" id="521158"/>
    <lineage>
        <taxon>Bacteria</taxon>
        <taxon>Thermotogati</taxon>
        <taxon>Deinococcota</taxon>
        <taxon>Deinococci</taxon>
        <taxon>Deinococcales</taxon>
        <taxon>Deinococcaceae</taxon>
        <taxon>Deinobacterium</taxon>
    </lineage>
</organism>
<sequence>MVKHELTLPLLVALLLGMGLIAVSSAAIPSDFQKQLMGVGLGLIPVVAMWFLGRDRLYKLGPWLYVLSILLLTATLVVGREVNGSRNWLVLGPLQFQPLELAKMALILALATVMRGGYKGLRSYLPPLLLFFPIFALVVKEDFGGAMVLSGILIAMLIVWRMPWWHLLLGLALVATVFTTVLYPHLKPYQQKRLTIFVNPLQDPRGSGYQVIQSLIAVGSGGMMGKGYKQGTQTQKGFVYSQHSDFVFSTWAEEQGFVGAVTLLVLFGALFWRLAGMAGESPQLQDQLVISGVLGQLGVQSLENIGATLSLLPLTGITLPLISYGLSSLVSVLATLGMVYVVHRDRMKNF</sequence>
<dbReference type="GO" id="GO:0005886">
    <property type="term" value="C:plasma membrane"/>
    <property type="evidence" value="ECO:0007669"/>
    <property type="project" value="TreeGrafter"/>
</dbReference>
<evidence type="ECO:0000256" key="2">
    <source>
        <dbReference type="ARBA" id="ARBA00022692"/>
    </source>
</evidence>
<evidence type="ECO:0000256" key="6">
    <source>
        <dbReference type="SAM" id="Phobius"/>
    </source>
</evidence>
<feature type="transmembrane region" description="Helical" evidence="6">
    <location>
        <begin position="60"/>
        <end position="79"/>
    </location>
</feature>
<dbReference type="EMBL" id="JACHHG010000013">
    <property type="protein sequence ID" value="MBB6099602.1"/>
    <property type="molecule type" value="Genomic_DNA"/>
</dbReference>
<dbReference type="GO" id="GO:0015648">
    <property type="term" value="F:lipid-linked peptidoglycan transporter activity"/>
    <property type="evidence" value="ECO:0007669"/>
    <property type="project" value="TreeGrafter"/>
</dbReference>
<keyword evidence="2 6" id="KW-0812">Transmembrane</keyword>
<dbReference type="GO" id="GO:0032153">
    <property type="term" value="C:cell division site"/>
    <property type="evidence" value="ECO:0007669"/>
    <property type="project" value="TreeGrafter"/>
</dbReference>
<feature type="transmembrane region" description="Helical" evidence="6">
    <location>
        <begin position="321"/>
        <end position="342"/>
    </location>
</feature>
<dbReference type="PANTHER" id="PTHR30474:SF14">
    <property type="entry name" value="CELL CYCLE PROTEIN"/>
    <property type="match status" value="1"/>
</dbReference>
<feature type="transmembrane region" description="Helical" evidence="6">
    <location>
        <begin position="130"/>
        <end position="158"/>
    </location>
</feature>
<dbReference type="AlphaFoldDB" id="A0A841I6T6"/>
<dbReference type="RefSeq" id="WP_343058439.1">
    <property type="nucleotide sequence ID" value="NZ_JACHHG010000013.1"/>
</dbReference>
<dbReference type="Pfam" id="PF01098">
    <property type="entry name" value="FTSW_RODA_SPOVE"/>
    <property type="match status" value="1"/>
</dbReference>
<keyword evidence="8" id="KW-1185">Reference proteome</keyword>
<dbReference type="GO" id="GO:0008360">
    <property type="term" value="P:regulation of cell shape"/>
    <property type="evidence" value="ECO:0007669"/>
    <property type="project" value="UniProtKB-KW"/>
</dbReference>
<evidence type="ECO:0000313" key="8">
    <source>
        <dbReference type="Proteomes" id="UP000569951"/>
    </source>
</evidence>
<comment type="caution">
    <text evidence="7">The sequence shown here is derived from an EMBL/GenBank/DDBJ whole genome shotgun (WGS) entry which is preliminary data.</text>
</comment>
<evidence type="ECO:0000256" key="1">
    <source>
        <dbReference type="ARBA" id="ARBA00004141"/>
    </source>
</evidence>
<evidence type="ECO:0000256" key="5">
    <source>
        <dbReference type="ARBA" id="ARBA00023136"/>
    </source>
</evidence>
<feature type="transmembrane region" description="Helical" evidence="6">
    <location>
        <begin position="256"/>
        <end position="275"/>
    </location>
</feature>
<keyword evidence="5 6" id="KW-0472">Membrane</keyword>
<evidence type="ECO:0000256" key="4">
    <source>
        <dbReference type="ARBA" id="ARBA00022989"/>
    </source>
</evidence>
<keyword evidence="4 6" id="KW-1133">Transmembrane helix</keyword>
<feature type="transmembrane region" description="Helical" evidence="6">
    <location>
        <begin position="164"/>
        <end position="183"/>
    </location>
</feature>